<accession>C9SW52</accession>
<dbReference type="KEGG" id="val:VDBG_09127"/>
<dbReference type="EMBL" id="DS985227">
    <property type="protein sequence ID" value="EEY23017.1"/>
    <property type="molecule type" value="Genomic_DNA"/>
</dbReference>
<proteinExistence type="predicted"/>
<dbReference type="Proteomes" id="UP000008698">
    <property type="component" value="Unassembled WGS sequence"/>
</dbReference>
<dbReference type="GeneID" id="9528342"/>
<dbReference type="HOGENOM" id="CLU_1679291_0_0_1"/>
<keyword evidence="2" id="KW-1185">Reference proteome</keyword>
<evidence type="ECO:0000313" key="2">
    <source>
        <dbReference type="Proteomes" id="UP000008698"/>
    </source>
</evidence>
<protein>
    <submittedName>
        <fullName evidence="1">Predicted protein</fullName>
    </submittedName>
</protein>
<sequence length="157" mass="17382">MESVVAIKLNDDTIQLEEYAKPVTGLHCHQSFLRRTQAAGRGIFGTKVKRETAELFLRRNAGVSGRSSRLTGVSIGLIVGGRGRHRRLNQPRQRHMGIEKRVSTDATFAERIYNFLPGGLKLPLKFNQEPSAICIPAEISYSEGIGFGVPVEPRVLI</sequence>
<reference evidence="2" key="1">
    <citation type="journal article" date="2011" name="PLoS Pathog.">
        <title>Comparative genomics yields insights into niche adaptation of plant vascular wilt pathogens.</title>
        <authorList>
            <person name="Klosterman S.J."/>
            <person name="Subbarao K.V."/>
            <person name="Kang S."/>
            <person name="Veronese P."/>
            <person name="Gold S.E."/>
            <person name="Thomma B.P.H.J."/>
            <person name="Chen Z."/>
            <person name="Henrissat B."/>
            <person name="Lee Y.-H."/>
            <person name="Park J."/>
            <person name="Garcia-Pedrajas M.D."/>
            <person name="Barbara D.J."/>
            <person name="Anchieta A."/>
            <person name="de Jonge R."/>
            <person name="Santhanam P."/>
            <person name="Maruthachalam K."/>
            <person name="Atallah Z."/>
            <person name="Amyotte S.G."/>
            <person name="Paz Z."/>
            <person name="Inderbitzin P."/>
            <person name="Hayes R.J."/>
            <person name="Heiman D.I."/>
            <person name="Young S."/>
            <person name="Zeng Q."/>
            <person name="Engels R."/>
            <person name="Galagan J."/>
            <person name="Cuomo C.A."/>
            <person name="Dobinson K.F."/>
            <person name="Ma L.-J."/>
        </authorList>
    </citation>
    <scope>NUCLEOTIDE SEQUENCE [LARGE SCALE GENOMIC DNA]</scope>
    <source>
        <strain evidence="2">VaMs.102 / ATCC MYA-4576 / FGSC 10136</strain>
    </source>
</reference>
<dbReference type="AlphaFoldDB" id="C9SW52"/>
<evidence type="ECO:0000313" key="1">
    <source>
        <dbReference type="EMBL" id="EEY23017.1"/>
    </source>
</evidence>
<name>C9SW52_VERA1</name>
<dbReference type="RefSeq" id="XP_003000632.1">
    <property type="nucleotide sequence ID" value="XM_003000586.1"/>
</dbReference>
<gene>
    <name evidence="1" type="ORF">VDBG_09127</name>
</gene>
<organism evidence="2">
    <name type="scientific">Verticillium alfalfae (strain VaMs.102 / ATCC MYA-4576 / FGSC 10136)</name>
    <name type="common">Verticillium wilt of alfalfa</name>
    <name type="synonym">Verticillium albo-atrum</name>
    <dbReference type="NCBI Taxonomy" id="526221"/>
    <lineage>
        <taxon>Eukaryota</taxon>
        <taxon>Fungi</taxon>
        <taxon>Dikarya</taxon>
        <taxon>Ascomycota</taxon>
        <taxon>Pezizomycotina</taxon>
        <taxon>Sordariomycetes</taxon>
        <taxon>Hypocreomycetidae</taxon>
        <taxon>Glomerellales</taxon>
        <taxon>Plectosphaerellaceae</taxon>
        <taxon>Verticillium</taxon>
    </lineage>
</organism>